<keyword evidence="5" id="KW-1185">Reference proteome</keyword>
<evidence type="ECO:0000256" key="2">
    <source>
        <dbReference type="ARBA" id="ARBA00023253"/>
    </source>
</evidence>
<dbReference type="AlphaFoldDB" id="A0A1Y2FJU5"/>
<dbReference type="RefSeq" id="XP_040726259.1">
    <property type="nucleotide sequence ID" value="XM_040867624.1"/>
</dbReference>
<organism evidence="4 5">
    <name type="scientific">Protomyces lactucae-debilis</name>
    <dbReference type="NCBI Taxonomy" id="2754530"/>
    <lineage>
        <taxon>Eukaryota</taxon>
        <taxon>Fungi</taxon>
        <taxon>Dikarya</taxon>
        <taxon>Ascomycota</taxon>
        <taxon>Taphrinomycotina</taxon>
        <taxon>Taphrinomycetes</taxon>
        <taxon>Taphrinales</taxon>
        <taxon>Protomycetaceae</taxon>
        <taxon>Protomyces</taxon>
    </lineage>
</organism>
<dbReference type="Pfam" id="PF10250">
    <property type="entry name" value="O-FucT"/>
    <property type="match status" value="1"/>
</dbReference>
<evidence type="ECO:0000313" key="4">
    <source>
        <dbReference type="EMBL" id="ORY84241.1"/>
    </source>
</evidence>
<gene>
    <name evidence="4" type="ORF">BCR37DRAFT_345463</name>
</gene>
<dbReference type="EMBL" id="MCFI01000006">
    <property type="protein sequence ID" value="ORY84241.1"/>
    <property type="molecule type" value="Genomic_DNA"/>
</dbReference>
<reference evidence="4 5" key="1">
    <citation type="submission" date="2016-07" db="EMBL/GenBank/DDBJ databases">
        <title>Pervasive Adenine N6-methylation of Active Genes in Fungi.</title>
        <authorList>
            <consortium name="DOE Joint Genome Institute"/>
            <person name="Mondo S.J."/>
            <person name="Dannebaum R.O."/>
            <person name="Kuo R.C."/>
            <person name="Labutti K."/>
            <person name="Haridas S."/>
            <person name="Kuo A."/>
            <person name="Salamov A."/>
            <person name="Ahrendt S.R."/>
            <person name="Lipzen A."/>
            <person name="Sullivan W."/>
            <person name="Andreopoulos W.B."/>
            <person name="Clum A."/>
            <person name="Lindquist E."/>
            <person name="Daum C."/>
            <person name="Ramamoorthy G.K."/>
            <person name="Gryganskyi A."/>
            <person name="Culley D."/>
            <person name="Magnuson J.K."/>
            <person name="James T.Y."/>
            <person name="O'Malley M.A."/>
            <person name="Stajich J.E."/>
            <person name="Spatafora J.W."/>
            <person name="Visel A."/>
            <person name="Grigoriev I.V."/>
        </authorList>
    </citation>
    <scope>NUCLEOTIDE SEQUENCE [LARGE SCALE GENOMIC DNA]</scope>
    <source>
        <strain evidence="4 5">12-1054</strain>
    </source>
</reference>
<keyword evidence="3" id="KW-0119">Carbohydrate metabolism</keyword>
<comment type="caution">
    <text evidence="4">The sequence shown here is derived from an EMBL/GenBank/DDBJ whole genome shotgun (WGS) entry which is preliminary data.</text>
</comment>
<dbReference type="OMA" id="YGVHFRV"/>
<dbReference type="STRING" id="56484.A0A1Y2FJU5"/>
<keyword evidence="1" id="KW-0808">Transferase</keyword>
<dbReference type="GO" id="GO:0006004">
    <property type="term" value="P:fucose metabolic process"/>
    <property type="evidence" value="ECO:0007669"/>
    <property type="project" value="UniProtKB-KW"/>
</dbReference>
<proteinExistence type="predicted"/>
<accession>A0A1Y2FJU5</accession>
<dbReference type="Gene3D" id="3.40.50.11350">
    <property type="match status" value="1"/>
</dbReference>
<dbReference type="CDD" id="cd11296">
    <property type="entry name" value="O-FucT_like"/>
    <property type="match status" value="1"/>
</dbReference>
<dbReference type="InterPro" id="IPR019378">
    <property type="entry name" value="GDP-Fuc_O-FucTrfase"/>
</dbReference>
<dbReference type="GeneID" id="63784223"/>
<evidence type="ECO:0000256" key="1">
    <source>
        <dbReference type="ARBA" id="ARBA00022679"/>
    </source>
</evidence>
<protein>
    <recommendedName>
        <fullName evidence="6">GDP-fucose protein O-fucosyltransferase-domain-containing protein</fullName>
    </recommendedName>
</protein>
<evidence type="ECO:0008006" key="6">
    <source>
        <dbReference type="Google" id="ProtNLM"/>
    </source>
</evidence>
<dbReference type="OrthoDB" id="20368at2759"/>
<evidence type="ECO:0000313" key="5">
    <source>
        <dbReference type="Proteomes" id="UP000193685"/>
    </source>
</evidence>
<keyword evidence="2" id="KW-0294">Fucose metabolism</keyword>
<dbReference type="Proteomes" id="UP000193685">
    <property type="component" value="Unassembled WGS sequence"/>
</dbReference>
<evidence type="ECO:0000256" key="3">
    <source>
        <dbReference type="ARBA" id="ARBA00023277"/>
    </source>
</evidence>
<dbReference type="GO" id="GO:0016740">
    <property type="term" value="F:transferase activity"/>
    <property type="evidence" value="ECO:0007669"/>
    <property type="project" value="UniProtKB-KW"/>
</dbReference>
<name>A0A1Y2FJU5_PROLT</name>
<sequence>MAVDAGANLVLPKMALRDSNDLTNYNFMNDSNHLPYRDWFDADHVISHLQAACPQMKVVEEDPKEWRYTLDVELEADPAFVLFRGVFWPGHPFRKFFDAQVARKIEEWHGRLIFPVPEKGATIVNVMSAFTTYKVTDDPTGETLRIWYELGHLIRFNERPRNLVSALMGKLAGGPFIGVHFRVEADAGSWAPVDEQIARVLEAAERAWKEYGWAKQGAKKVIYLACGDKDQINKFASAARGWNVVDKLSVARQWPTKTSDDIIHAIKEMPFDHQGSIDFGVMLKSSFFLGVMGSAFSYTVANARDPLSRYRGSSFDIQSTGARQAASHLFEDNEALAYSCCL</sequence>